<evidence type="ECO:0000313" key="2">
    <source>
        <dbReference type="Proteomes" id="UP001161757"/>
    </source>
</evidence>
<dbReference type="EMBL" id="JAJGCB010000015">
    <property type="protein sequence ID" value="KAJ8989130.1"/>
    <property type="molecule type" value="Genomic_DNA"/>
</dbReference>
<dbReference type="AlphaFoldDB" id="A0AAN6ISL5"/>
<organism evidence="1 2">
    <name type="scientific">Exophiala dermatitidis</name>
    <name type="common">Black yeast-like fungus</name>
    <name type="synonym">Wangiella dermatitidis</name>
    <dbReference type="NCBI Taxonomy" id="5970"/>
    <lineage>
        <taxon>Eukaryota</taxon>
        <taxon>Fungi</taxon>
        <taxon>Dikarya</taxon>
        <taxon>Ascomycota</taxon>
        <taxon>Pezizomycotina</taxon>
        <taxon>Eurotiomycetes</taxon>
        <taxon>Chaetothyriomycetidae</taxon>
        <taxon>Chaetothyriales</taxon>
        <taxon>Herpotrichiellaceae</taxon>
        <taxon>Exophiala</taxon>
    </lineage>
</organism>
<proteinExistence type="predicted"/>
<reference evidence="1" key="1">
    <citation type="submission" date="2023-01" db="EMBL/GenBank/DDBJ databases">
        <title>Exophiala dermititidis isolated from Cystic Fibrosis Patient.</title>
        <authorList>
            <person name="Kurbessoian T."/>
            <person name="Crocker A."/>
            <person name="Murante D."/>
            <person name="Hogan D.A."/>
            <person name="Stajich J.E."/>
        </authorList>
    </citation>
    <scope>NUCLEOTIDE SEQUENCE</scope>
    <source>
        <strain evidence="1">Ex8</strain>
    </source>
</reference>
<evidence type="ECO:0000313" key="1">
    <source>
        <dbReference type="EMBL" id="KAJ8989130.1"/>
    </source>
</evidence>
<protein>
    <submittedName>
        <fullName evidence="1">Uncharacterized protein</fullName>
    </submittedName>
</protein>
<comment type="caution">
    <text evidence="1">The sequence shown here is derived from an EMBL/GenBank/DDBJ whole genome shotgun (WGS) entry which is preliminary data.</text>
</comment>
<accession>A0AAN6ISL5</accession>
<gene>
    <name evidence="1" type="ORF">HRR80_006857</name>
</gene>
<sequence>MCMCKMVRVVVSTASECHRLVRAVFAFGRSIYIVSPSQPIEDEREQTYELCVSIHMRWVGFGTRATITCVRRGLQTSIGHQHQAQDDIQILGPFSHQKDKLNGIRSRRRLPRA</sequence>
<name>A0AAN6ISL5_EXODE</name>
<dbReference type="Proteomes" id="UP001161757">
    <property type="component" value="Unassembled WGS sequence"/>
</dbReference>